<feature type="region of interest" description="Disordered" evidence="1">
    <location>
        <begin position="69"/>
        <end position="91"/>
    </location>
</feature>
<organism evidence="2 3">
    <name type="scientific">Araneus ventricosus</name>
    <name type="common">Orbweaver spider</name>
    <name type="synonym">Epeira ventricosa</name>
    <dbReference type="NCBI Taxonomy" id="182803"/>
    <lineage>
        <taxon>Eukaryota</taxon>
        <taxon>Metazoa</taxon>
        <taxon>Ecdysozoa</taxon>
        <taxon>Arthropoda</taxon>
        <taxon>Chelicerata</taxon>
        <taxon>Arachnida</taxon>
        <taxon>Araneae</taxon>
        <taxon>Araneomorphae</taxon>
        <taxon>Entelegynae</taxon>
        <taxon>Araneoidea</taxon>
        <taxon>Araneidae</taxon>
        <taxon>Araneus</taxon>
    </lineage>
</organism>
<feature type="region of interest" description="Disordered" evidence="1">
    <location>
        <begin position="28"/>
        <end position="47"/>
    </location>
</feature>
<dbReference type="AlphaFoldDB" id="A0A4Y2RJE4"/>
<feature type="compositionally biased region" description="Polar residues" evidence="1">
    <location>
        <begin position="70"/>
        <end position="84"/>
    </location>
</feature>
<evidence type="ECO:0000313" key="2">
    <source>
        <dbReference type="EMBL" id="GBN75932.1"/>
    </source>
</evidence>
<gene>
    <name evidence="2" type="ORF">AVEN_155658_1</name>
</gene>
<protein>
    <submittedName>
        <fullName evidence="2">Uncharacterized protein</fullName>
    </submittedName>
</protein>
<reference evidence="2 3" key="1">
    <citation type="journal article" date="2019" name="Sci. Rep.">
        <title>Orb-weaving spider Araneus ventricosus genome elucidates the spidroin gene catalogue.</title>
        <authorList>
            <person name="Kono N."/>
            <person name="Nakamura H."/>
            <person name="Ohtoshi R."/>
            <person name="Moran D.A.P."/>
            <person name="Shinohara A."/>
            <person name="Yoshida Y."/>
            <person name="Fujiwara M."/>
            <person name="Mori M."/>
            <person name="Tomita M."/>
            <person name="Arakawa K."/>
        </authorList>
    </citation>
    <scope>NUCLEOTIDE SEQUENCE [LARGE SCALE GENOMIC DNA]</scope>
</reference>
<dbReference type="Proteomes" id="UP000499080">
    <property type="component" value="Unassembled WGS sequence"/>
</dbReference>
<sequence length="91" mass="10546">MVPLRKTWERFYCNRLHADARRKMVQRMQSLESRKGPKTELGKSVTGRTSAEMLCDEMRLPCDILFGQPRVTSFSPNENANNNKATDHSFK</sequence>
<evidence type="ECO:0000256" key="1">
    <source>
        <dbReference type="SAM" id="MobiDB-lite"/>
    </source>
</evidence>
<feature type="compositionally biased region" description="Basic and acidic residues" evidence="1">
    <location>
        <begin position="32"/>
        <end position="41"/>
    </location>
</feature>
<keyword evidence="3" id="KW-1185">Reference proteome</keyword>
<evidence type="ECO:0000313" key="3">
    <source>
        <dbReference type="Proteomes" id="UP000499080"/>
    </source>
</evidence>
<dbReference type="OrthoDB" id="115435at2759"/>
<proteinExistence type="predicted"/>
<name>A0A4Y2RJE4_ARAVE</name>
<accession>A0A4Y2RJE4</accession>
<comment type="caution">
    <text evidence="2">The sequence shown here is derived from an EMBL/GenBank/DDBJ whole genome shotgun (WGS) entry which is preliminary data.</text>
</comment>
<dbReference type="EMBL" id="BGPR01017372">
    <property type="protein sequence ID" value="GBN75932.1"/>
    <property type="molecule type" value="Genomic_DNA"/>
</dbReference>